<organism evidence="1 2">
    <name type="scientific">Hypsibius exemplaris</name>
    <name type="common">Freshwater tardigrade</name>
    <dbReference type="NCBI Taxonomy" id="2072580"/>
    <lineage>
        <taxon>Eukaryota</taxon>
        <taxon>Metazoa</taxon>
        <taxon>Ecdysozoa</taxon>
        <taxon>Tardigrada</taxon>
        <taxon>Eutardigrada</taxon>
        <taxon>Parachela</taxon>
        <taxon>Hypsibioidea</taxon>
        <taxon>Hypsibiidae</taxon>
        <taxon>Hypsibius</taxon>
    </lineage>
</organism>
<protein>
    <submittedName>
        <fullName evidence="1">Uncharacterized protein</fullName>
    </submittedName>
</protein>
<keyword evidence="2" id="KW-1185">Reference proteome</keyword>
<evidence type="ECO:0000313" key="2">
    <source>
        <dbReference type="Proteomes" id="UP000192578"/>
    </source>
</evidence>
<dbReference type="PANTHER" id="PTHR31859:SF1">
    <property type="entry name" value="TETRATRICOPEPTIDE REPEAT PROTEIN 39C"/>
    <property type="match status" value="1"/>
</dbReference>
<dbReference type="GO" id="GO:0060271">
    <property type="term" value="P:cilium assembly"/>
    <property type="evidence" value="ECO:0007669"/>
    <property type="project" value="TreeGrafter"/>
</dbReference>
<dbReference type="OrthoDB" id="2154985at2759"/>
<dbReference type="Proteomes" id="UP000192578">
    <property type="component" value="Unassembled WGS sequence"/>
</dbReference>
<comment type="caution">
    <text evidence="1">The sequence shown here is derived from an EMBL/GenBank/DDBJ whole genome shotgun (WGS) entry which is preliminary data.</text>
</comment>
<evidence type="ECO:0000313" key="1">
    <source>
        <dbReference type="EMBL" id="OQV13537.1"/>
    </source>
</evidence>
<dbReference type="AlphaFoldDB" id="A0A1W0WED3"/>
<dbReference type="InterPro" id="IPR019412">
    <property type="entry name" value="IML2/TPR_39"/>
</dbReference>
<accession>A0A1W0WED3</accession>
<dbReference type="PANTHER" id="PTHR31859">
    <property type="entry name" value="TETRATRICOPEPTIDE REPEAT PROTEIN 39 FAMILY MEMBER"/>
    <property type="match status" value="1"/>
</dbReference>
<sequence length="156" mass="17711">MFLTDRATLLTKDHLSKPSICSLLAMEIIYFLNCPQLLLEPCLEAVTNPTFIPLRYFIQGRLHEDLKETKDAIQCYREAIRMGDQLCTSKNGFVSCGEHVPAFASYELAVLLCKSKLTFDEGKEFFAKSGDGYKACHFRNRLHVKIHLAKKAFGES</sequence>
<proteinExistence type="predicted"/>
<name>A0A1W0WED3_HYPEX</name>
<gene>
    <name evidence="1" type="ORF">BV898_12282</name>
</gene>
<dbReference type="EMBL" id="MTYJ01000122">
    <property type="protein sequence ID" value="OQV13537.1"/>
    <property type="molecule type" value="Genomic_DNA"/>
</dbReference>
<reference evidence="2" key="1">
    <citation type="submission" date="2017-01" db="EMBL/GenBank/DDBJ databases">
        <title>Comparative genomics of anhydrobiosis in the tardigrade Hypsibius dujardini.</title>
        <authorList>
            <person name="Yoshida Y."/>
            <person name="Koutsovoulos G."/>
            <person name="Laetsch D."/>
            <person name="Stevens L."/>
            <person name="Kumar S."/>
            <person name="Horikawa D."/>
            <person name="Ishino K."/>
            <person name="Komine S."/>
            <person name="Tomita M."/>
            <person name="Blaxter M."/>
            <person name="Arakawa K."/>
        </authorList>
    </citation>
    <scope>NUCLEOTIDE SEQUENCE [LARGE SCALE GENOMIC DNA]</scope>
    <source>
        <strain evidence="2">Z151</strain>
    </source>
</reference>